<dbReference type="HOGENOM" id="CLU_1090592_0_0_1"/>
<sequence>MGTCSGCNTSYPALDSDSCGQCTKLQGKTETERRVIKNHPQCCGCSIVYLNLLGPLCGRCIGSGVKVDDTYEEEFDDSAIEDLTPEPETGPSTTVSGLMQRARIHCANATIHRLKKQPKNPGLIKADNFKTLKQLAHKASVNISRRKTQDQQILENSRIVFMIYLRMCIKGRALAACPDAISFSAPPTSKLEDAVYNMLREVERAYAESPLARELAKQHNFNQPSFLLGDIEIVTKESKALPSEHIQFKDIFPSM</sequence>
<gene>
    <name evidence="1" type="ORF">M422DRAFT_270874</name>
</gene>
<keyword evidence="2" id="KW-1185">Reference proteome</keyword>
<evidence type="ECO:0000313" key="2">
    <source>
        <dbReference type="Proteomes" id="UP000054279"/>
    </source>
</evidence>
<organism evidence="1 2">
    <name type="scientific">Sphaerobolus stellatus (strain SS14)</name>
    <dbReference type="NCBI Taxonomy" id="990650"/>
    <lineage>
        <taxon>Eukaryota</taxon>
        <taxon>Fungi</taxon>
        <taxon>Dikarya</taxon>
        <taxon>Basidiomycota</taxon>
        <taxon>Agaricomycotina</taxon>
        <taxon>Agaricomycetes</taxon>
        <taxon>Phallomycetidae</taxon>
        <taxon>Geastrales</taxon>
        <taxon>Sphaerobolaceae</taxon>
        <taxon>Sphaerobolus</taxon>
    </lineage>
</organism>
<dbReference type="AlphaFoldDB" id="A0A0C9TEY5"/>
<dbReference type="EMBL" id="KN837321">
    <property type="protein sequence ID" value="KIJ27868.1"/>
    <property type="molecule type" value="Genomic_DNA"/>
</dbReference>
<reference evidence="1 2" key="1">
    <citation type="submission" date="2014-06" db="EMBL/GenBank/DDBJ databases">
        <title>Evolutionary Origins and Diversification of the Mycorrhizal Mutualists.</title>
        <authorList>
            <consortium name="DOE Joint Genome Institute"/>
            <consortium name="Mycorrhizal Genomics Consortium"/>
            <person name="Kohler A."/>
            <person name="Kuo A."/>
            <person name="Nagy L.G."/>
            <person name="Floudas D."/>
            <person name="Copeland A."/>
            <person name="Barry K.W."/>
            <person name="Cichocki N."/>
            <person name="Veneault-Fourrey C."/>
            <person name="LaButti K."/>
            <person name="Lindquist E.A."/>
            <person name="Lipzen A."/>
            <person name="Lundell T."/>
            <person name="Morin E."/>
            <person name="Murat C."/>
            <person name="Riley R."/>
            <person name="Ohm R."/>
            <person name="Sun H."/>
            <person name="Tunlid A."/>
            <person name="Henrissat B."/>
            <person name="Grigoriev I.V."/>
            <person name="Hibbett D.S."/>
            <person name="Martin F."/>
        </authorList>
    </citation>
    <scope>NUCLEOTIDE SEQUENCE [LARGE SCALE GENOMIC DNA]</scope>
    <source>
        <strain evidence="1 2">SS14</strain>
    </source>
</reference>
<proteinExistence type="predicted"/>
<accession>A0A0C9TEY5</accession>
<name>A0A0C9TEY5_SPHS4</name>
<protein>
    <submittedName>
        <fullName evidence="1">Uncharacterized protein</fullName>
    </submittedName>
</protein>
<evidence type="ECO:0000313" key="1">
    <source>
        <dbReference type="EMBL" id="KIJ27868.1"/>
    </source>
</evidence>
<dbReference type="Proteomes" id="UP000054279">
    <property type="component" value="Unassembled WGS sequence"/>
</dbReference>